<dbReference type="AlphaFoldDB" id="A0A1T3NIU0"/>
<name>A0A1T3NIU0_9ACTN</name>
<dbReference type="OrthoDB" id="4284332at2"/>
<organism evidence="1 2">
    <name type="scientific">Embleya scabrispora</name>
    <dbReference type="NCBI Taxonomy" id="159449"/>
    <lineage>
        <taxon>Bacteria</taxon>
        <taxon>Bacillati</taxon>
        <taxon>Actinomycetota</taxon>
        <taxon>Actinomycetes</taxon>
        <taxon>Kitasatosporales</taxon>
        <taxon>Streptomycetaceae</taxon>
        <taxon>Embleya</taxon>
    </lineage>
</organism>
<reference evidence="1 2" key="1">
    <citation type="submission" date="2017-03" db="EMBL/GenBank/DDBJ databases">
        <title>Draft genome sequence of Streptomyces scabrisporus NF3, endophyte isolated from Amphipterygium adstringens.</title>
        <authorList>
            <person name="Vazquez M."/>
            <person name="Ceapa C.D."/>
            <person name="Rodriguez Luna D."/>
            <person name="Sanchez Esquivel S."/>
        </authorList>
    </citation>
    <scope>NUCLEOTIDE SEQUENCE [LARGE SCALE GENOMIC DNA]</scope>
    <source>
        <strain evidence="1 2">NF3</strain>
    </source>
</reference>
<comment type="caution">
    <text evidence="1">The sequence shown here is derived from an EMBL/GenBank/DDBJ whole genome shotgun (WGS) entry which is preliminary data.</text>
</comment>
<gene>
    <name evidence="1" type="ORF">B4N89_44730</name>
</gene>
<dbReference type="Proteomes" id="UP000190037">
    <property type="component" value="Unassembled WGS sequence"/>
</dbReference>
<protein>
    <submittedName>
        <fullName evidence="1">Uncharacterized protein</fullName>
    </submittedName>
</protein>
<keyword evidence="2" id="KW-1185">Reference proteome</keyword>
<proteinExistence type="predicted"/>
<sequence length="96" mass="10557">MRGGCAVAELTHVVRGEAVTLPGTLGEIRAMLPPERRAEFDEEMYATPLEHLARRAILGWALPPEAYEDEDAAVERIRRGDYSGIVDAEGNPVEQP</sequence>
<evidence type="ECO:0000313" key="2">
    <source>
        <dbReference type="Proteomes" id="UP000190037"/>
    </source>
</evidence>
<accession>A0A1T3NIU0</accession>
<evidence type="ECO:0000313" key="1">
    <source>
        <dbReference type="EMBL" id="OPC76600.1"/>
    </source>
</evidence>
<dbReference type="EMBL" id="MWQN01000005">
    <property type="protein sequence ID" value="OPC76600.1"/>
    <property type="molecule type" value="Genomic_DNA"/>
</dbReference>